<evidence type="ECO:0000313" key="3">
    <source>
        <dbReference type="EMBL" id="NFN36734.1"/>
    </source>
</evidence>
<dbReference type="Proteomes" id="UP000476820">
    <property type="component" value="Unassembled WGS sequence"/>
</dbReference>
<keyword evidence="1" id="KW-0812">Transmembrane</keyword>
<feature type="transmembrane region" description="Helical" evidence="1">
    <location>
        <begin position="80"/>
        <end position="102"/>
    </location>
</feature>
<evidence type="ECO:0000313" key="5">
    <source>
        <dbReference type="Proteomes" id="UP000476820"/>
    </source>
</evidence>
<feature type="transmembrane region" description="Helical" evidence="1">
    <location>
        <begin position="374"/>
        <end position="394"/>
    </location>
</feature>
<evidence type="ECO:0000256" key="1">
    <source>
        <dbReference type="SAM" id="Phobius"/>
    </source>
</evidence>
<protein>
    <submittedName>
        <fullName evidence="2">Uncharacterized protein</fullName>
    </submittedName>
</protein>
<reference evidence="4 5" key="1">
    <citation type="submission" date="2019-04" db="EMBL/GenBank/DDBJ databases">
        <title>Genome sequencing of Clostridium botulinum Groups I-IV and Clostridium butyricum.</title>
        <authorList>
            <person name="Brunt J."/>
            <person name="Van Vliet A.H.M."/>
            <person name="Stringer S.C."/>
            <person name="Carter A.T."/>
            <person name="Peck M.W."/>
        </authorList>
    </citation>
    <scope>NUCLEOTIDE SEQUENCE [LARGE SCALE GENOMIC DNA]</scope>
    <source>
        <strain evidence="2 5">1605</strain>
        <strain evidence="3 4">CB-K-33E</strain>
    </source>
</reference>
<dbReference type="RefSeq" id="WP_053532571.1">
    <property type="nucleotide sequence ID" value="NZ_KT897275.1"/>
</dbReference>
<keyword evidence="1" id="KW-1133">Transmembrane helix</keyword>
<feature type="transmembrane region" description="Helical" evidence="1">
    <location>
        <begin position="248"/>
        <end position="267"/>
    </location>
</feature>
<dbReference type="EMBL" id="SWVK01000030">
    <property type="protein sequence ID" value="NFN36734.1"/>
    <property type="molecule type" value="Genomic_DNA"/>
</dbReference>
<sequence>MIDLKKVQLIAGILASLTLIIILAIIVTSNYKYKKKVIQIGNNIFNNLSKVALFRNRLHNLRTRIYNNTLAEDWLIRYKVILYIILSWIGGLISAIVVIIFFRNNLYVTFTLLFFCYQIKEMFLDMLIGNDTKFLQSLYEYGIELQQAFSLNKDVISAIKEANNYTTDYNLVQRMDQVLKLFDDPIELDLYLQDCPNEYLKLLILNCSLVAENGDKSDADGKSVFLENIFYNNQNIETEVFKRKQLEFWLRGLKMLCIIPLLVFSPFETWAHAYMDITDIFYKSTKGFLIKLGITFISIILFFIISGFEKSNRTKSKEQKEDFWEDKLCEFKPIKLFVLKLTPKQNTAKAYRYRKLINESGDYTTTEHIYVRKIIFAIVGFCMVFAIMISIHQINRSNILNNLFVSSELKNSIVATEKGQKEIVEIENDYFQYVNEEDIEGSYQSIKEDLEEKGIIKGADLIAKDVITKQVKVLNEGISIIDIIISFIGIFLGYNTPETILKVRARYRKQEMENEIIIFETIILIYMYHEHGTSQLILETMAKFADIFKPQVENILKEIKKSDFEALEVLLEEIKFKPFLNITKNLIKAENIKTKDAFISLADNRRNYLMNRKEDNRQIVYKRVNTARALSMITLELIIMLYIAMPLLYISFVQLDKTQSQIIEVESKQ</sequence>
<accession>A0A0M1LDX2</accession>
<feature type="transmembrane region" description="Helical" evidence="1">
    <location>
        <begin position="477"/>
        <end position="494"/>
    </location>
</feature>
<dbReference type="EMBL" id="SWOV01000066">
    <property type="protein sequence ID" value="NFF89406.1"/>
    <property type="molecule type" value="Genomic_DNA"/>
</dbReference>
<gene>
    <name evidence="2" type="ORF">FC774_16260</name>
    <name evidence="3" type="ORF">FDB51_16840</name>
</gene>
<name>A0A0M1LDX2_CLOBO</name>
<dbReference type="Proteomes" id="UP000473681">
    <property type="component" value="Unassembled WGS sequence"/>
</dbReference>
<keyword evidence="1" id="KW-0472">Membrane</keyword>
<organism evidence="2 5">
    <name type="scientific">Clostridium botulinum</name>
    <dbReference type="NCBI Taxonomy" id="1491"/>
    <lineage>
        <taxon>Bacteria</taxon>
        <taxon>Bacillati</taxon>
        <taxon>Bacillota</taxon>
        <taxon>Clostridia</taxon>
        <taxon>Eubacteriales</taxon>
        <taxon>Clostridiaceae</taxon>
        <taxon>Clostridium</taxon>
    </lineage>
</organism>
<comment type="caution">
    <text evidence="2">The sequence shown here is derived from an EMBL/GenBank/DDBJ whole genome shotgun (WGS) entry which is preliminary data.</text>
</comment>
<evidence type="ECO:0000313" key="4">
    <source>
        <dbReference type="Proteomes" id="UP000473681"/>
    </source>
</evidence>
<proteinExistence type="predicted"/>
<dbReference type="AlphaFoldDB" id="A0A0M1LDX2"/>
<feature type="transmembrane region" description="Helical" evidence="1">
    <location>
        <begin position="629"/>
        <end position="652"/>
    </location>
</feature>
<dbReference type="OrthoDB" id="1938570at2"/>
<evidence type="ECO:0000313" key="2">
    <source>
        <dbReference type="EMBL" id="NFF89406.1"/>
    </source>
</evidence>
<feature type="transmembrane region" description="Helical" evidence="1">
    <location>
        <begin position="287"/>
        <end position="308"/>
    </location>
</feature>
<feature type="transmembrane region" description="Helical" evidence="1">
    <location>
        <begin position="6"/>
        <end position="27"/>
    </location>
</feature>